<dbReference type="AlphaFoldDB" id="A0A9P6RMQ9"/>
<protein>
    <submittedName>
        <fullName evidence="1">Uncharacterized protein</fullName>
    </submittedName>
</protein>
<sequence length="198" mass="21001">MKVSVRLSRIMVSVTDNKVAMEDFETLDLWAGCCLAWAVAAPSIDTDFASCSWRLWVSELVSTISKYASAIGDVVAADEGRAAGNGGNGDEDDGNSWLGKVNTSVALSLSCSSDFCTAEPAPLSSAGGNDGTWTRNEGGSVAAIEEGEESAVEAVDTDGIVDDVDERYDTDEDVETFRMRALSCRGTAMTWCVALRIM</sequence>
<gene>
    <name evidence="1" type="ORF">BGZ99_002479</name>
</gene>
<comment type="caution">
    <text evidence="1">The sequence shown here is derived from an EMBL/GenBank/DDBJ whole genome shotgun (WGS) entry which is preliminary data.</text>
</comment>
<accession>A0A9P6RMQ9</accession>
<evidence type="ECO:0000313" key="2">
    <source>
        <dbReference type="Proteomes" id="UP000738325"/>
    </source>
</evidence>
<dbReference type="Proteomes" id="UP000738325">
    <property type="component" value="Unassembled WGS sequence"/>
</dbReference>
<evidence type="ECO:0000313" key="1">
    <source>
        <dbReference type="EMBL" id="KAG0323809.1"/>
    </source>
</evidence>
<organism evidence="1 2">
    <name type="scientific">Dissophora globulifera</name>
    <dbReference type="NCBI Taxonomy" id="979702"/>
    <lineage>
        <taxon>Eukaryota</taxon>
        <taxon>Fungi</taxon>
        <taxon>Fungi incertae sedis</taxon>
        <taxon>Mucoromycota</taxon>
        <taxon>Mortierellomycotina</taxon>
        <taxon>Mortierellomycetes</taxon>
        <taxon>Mortierellales</taxon>
        <taxon>Mortierellaceae</taxon>
        <taxon>Dissophora</taxon>
    </lineage>
</organism>
<name>A0A9P6RMQ9_9FUNG</name>
<proteinExistence type="predicted"/>
<dbReference type="EMBL" id="JAAAIP010000174">
    <property type="protein sequence ID" value="KAG0323809.1"/>
    <property type="molecule type" value="Genomic_DNA"/>
</dbReference>
<keyword evidence="2" id="KW-1185">Reference proteome</keyword>
<reference evidence="1" key="1">
    <citation type="journal article" date="2020" name="Fungal Divers.">
        <title>Resolving the Mortierellaceae phylogeny through synthesis of multi-gene phylogenetics and phylogenomics.</title>
        <authorList>
            <person name="Vandepol N."/>
            <person name="Liber J."/>
            <person name="Desiro A."/>
            <person name="Na H."/>
            <person name="Kennedy M."/>
            <person name="Barry K."/>
            <person name="Grigoriev I.V."/>
            <person name="Miller A.N."/>
            <person name="O'Donnell K."/>
            <person name="Stajich J.E."/>
            <person name="Bonito G."/>
        </authorList>
    </citation>
    <scope>NUCLEOTIDE SEQUENCE</scope>
    <source>
        <strain evidence="1">REB-010B</strain>
    </source>
</reference>